<dbReference type="InterPro" id="IPR010065">
    <property type="entry name" value="AA_ABC_transptr_permease_3TM"/>
</dbReference>
<comment type="similarity">
    <text evidence="2">Belongs to the binding-protein-dependent transport system permease family. HisMQ subfamily.</text>
</comment>
<comment type="subunit">
    <text evidence="9">The HisPMQJ complex is composed of two ATP-binding proteins (HisP), two transmembrane proteins (HisM and HisQ) and a solute-binding protein (HisJ). The HisPMQ-ArgT complex is composed of two ATP-binding proteins (HisP), two transmembrane proteins (HisM and HisQ) and a solute-binding protein (ArgT).</text>
</comment>
<gene>
    <name evidence="12" type="ORF">E5K04_13020</name>
</gene>
<dbReference type="NCBIfam" id="TIGR01726">
    <property type="entry name" value="HEQRo_perm_3TM"/>
    <property type="match status" value="1"/>
</dbReference>
<evidence type="ECO:0000313" key="12">
    <source>
        <dbReference type="EMBL" id="TIC79840.1"/>
    </source>
</evidence>
<feature type="transmembrane region" description="Helical" evidence="10">
    <location>
        <begin position="90"/>
        <end position="113"/>
    </location>
</feature>
<evidence type="ECO:0000256" key="1">
    <source>
        <dbReference type="ARBA" id="ARBA00004429"/>
    </source>
</evidence>
<name>A0A4T0UMC1_9NEIS</name>
<dbReference type="EMBL" id="STGJ01000015">
    <property type="protein sequence ID" value="TIC79840.1"/>
    <property type="molecule type" value="Genomic_DNA"/>
</dbReference>
<dbReference type="AlphaFoldDB" id="A0A4T0UMC1"/>
<dbReference type="InterPro" id="IPR000515">
    <property type="entry name" value="MetI-like"/>
</dbReference>
<dbReference type="SUPFAM" id="SSF161098">
    <property type="entry name" value="MetI-like"/>
    <property type="match status" value="1"/>
</dbReference>
<evidence type="ECO:0000256" key="6">
    <source>
        <dbReference type="ARBA" id="ARBA00022989"/>
    </source>
</evidence>
<keyword evidence="4" id="KW-1003">Cell membrane</keyword>
<evidence type="ECO:0000256" key="4">
    <source>
        <dbReference type="ARBA" id="ARBA00022475"/>
    </source>
</evidence>
<dbReference type="PANTHER" id="PTHR30450:SF2">
    <property type="entry name" value="ABC TRANSPORTER PERMEASE PROTEIN"/>
    <property type="match status" value="1"/>
</dbReference>
<comment type="subcellular location">
    <subcellularLocation>
        <location evidence="1">Cell inner membrane</location>
        <topology evidence="1">Multi-pass membrane protein</topology>
    </subcellularLocation>
    <subcellularLocation>
        <location evidence="10">Cell membrane</location>
        <topology evidence="10">Multi-pass membrane protein</topology>
    </subcellularLocation>
</comment>
<dbReference type="PANTHER" id="PTHR30450">
    <property type="entry name" value="ABC TRANSPORTER PERMEASE"/>
    <property type="match status" value="1"/>
</dbReference>
<feature type="transmembrane region" description="Helical" evidence="10">
    <location>
        <begin position="164"/>
        <end position="180"/>
    </location>
</feature>
<dbReference type="InterPro" id="IPR051322">
    <property type="entry name" value="AA_ABC_Transporter_Permease"/>
</dbReference>
<evidence type="ECO:0000256" key="5">
    <source>
        <dbReference type="ARBA" id="ARBA00022692"/>
    </source>
</evidence>
<keyword evidence="6 10" id="KW-1133">Transmembrane helix</keyword>
<dbReference type="InterPro" id="IPR035906">
    <property type="entry name" value="MetI-like_sf"/>
</dbReference>
<proteinExistence type="inferred from homology"/>
<evidence type="ECO:0000256" key="8">
    <source>
        <dbReference type="ARBA" id="ARBA00039779"/>
    </source>
</evidence>
<keyword evidence="3 10" id="KW-0813">Transport</keyword>
<evidence type="ECO:0000256" key="9">
    <source>
        <dbReference type="ARBA" id="ARBA00046835"/>
    </source>
</evidence>
<feature type="transmembrane region" description="Helical" evidence="10">
    <location>
        <begin position="57"/>
        <end position="78"/>
    </location>
</feature>
<evidence type="ECO:0000313" key="13">
    <source>
        <dbReference type="Proteomes" id="UP000308891"/>
    </source>
</evidence>
<evidence type="ECO:0000256" key="7">
    <source>
        <dbReference type="ARBA" id="ARBA00023136"/>
    </source>
</evidence>
<protein>
    <recommendedName>
        <fullName evidence="8">Histidine/lysine/arginine/ornithine transport system permease protein HisM</fullName>
    </recommendedName>
</protein>
<comment type="caution">
    <text evidence="12">The sequence shown here is derived from an EMBL/GenBank/DDBJ whole genome shotgun (WGS) entry which is preliminary data.</text>
</comment>
<keyword evidence="5 10" id="KW-0812">Transmembrane</keyword>
<evidence type="ECO:0000256" key="2">
    <source>
        <dbReference type="ARBA" id="ARBA00010072"/>
    </source>
</evidence>
<dbReference type="CDD" id="cd06261">
    <property type="entry name" value="TM_PBP2"/>
    <property type="match status" value="1"/>
</dbReference>
<keyword evidence="7 10" id="KW-0472">Membrane</keyword>
<dbReference type="Proteomes" id="UP000308891">
    <property type="component" value="Unassembled WGS sequence"/>
</dbReference>
<sequence>MMLDFAVVLEPDNLKLYGEGLLTTIKLLVIALACGLAASVPLAVLRVSNSKLASLPVWGFTYVIRGTPMLLQLYLIYYGLSQFEAVRESAAWSLLSDAWFCAMLSLAINTCAYTTEMLAGALRATSHGEIEAARSMGMSRFTLYRRVLLPSALRRSLPAYSNEVVMMLHATSLASTVTLLDITGAADRLYSTYYMPFEPFIAAALFYLALTWLIVRLFRRFERRYLAYLAPRTH</sequence>
<accession>A0A4T0UMC1</accession>
<dbReference type="GO" id="GO:0043190">
    <property type="term" value="C:ATP-binding cassette (ABC) transporter complex"/>
    <property type="evidence" value="ECO:0007669"/>
    <property type="project" value="InterPro"/>
</dbReference>
<reference evidence="12 13" key="1">
    <citation type="submission" date="2019-04" db="EMBL/GenBank/DDBJ databases">
        <title>Crenobacter sp. nov.</title>
        <authorList>
            <person name="Shi S."/>
        </authorList>
    </citation>
    <scope>NUCLEOTIDE SEQUENCE [LARGE SCALE GENOMIC DNA]</scope>
    <source>
        <strain evidence="12 13">GY 70310</strain>
    </source>
</reference>
<evidence type="ECO:0000259" key="11">
    <source>
        <dbReference type="PROSITE" id="PS50928"/>
    </source>
</evidence>
<feature type="transmembrane region" description="Helical" evidence="10">
    <location>
        <begin position="200"/>
        <end position="218"/>
    </location>
</feature>
<dbReference type="OrthoDB" id="7026155at2"/>
<dbReference type="Gene3D" id="1.10.3720.10">
    <property type="entry name" value="MetI-like"/>
    <property type="match status" value="1"/>
</dbReference>
<evidence type="ECO:0000256" key="3">
    <source>
        <dbReference type="ARBA" id="ARBA00022448"/>
    </source>
</evidence>
<dbReference type="GO" id="GO:0006865">
    <property type="term" value="P:amino acid transport"/>
    <property type="evidence" value="ECO:0007669"/>
    <property type="project" value="TreeGrafter"/>
</dbReference>
<feature type="domain" description="ABC transmembrane type-1" evidence="11">
    <location>
        <begin position="21"/>
        <end position="218"/>
    </location>
</feature>
<dbReference type="PROSITE" id="PS50928">
    <property type="entry name" value="ABC_TM1"/>
    <property type="match status" value="1"/>
</dbReference>
<keyword evidence="13" id="KW-1185">Reference proteome</keyword>
<evidence type="ECO:0000256" key="10">
    <source>
        <dbReference type="RuleBase" id="RU363032"/>
    </source>
</evidence>
<feature type="transmembrane region" description="Helical" evidence="10">
    <location>
        <begin position="20"/>
        <end position="45"/>
    </location>
</feature>
<dbReference type="Pfam" id="PF00528">
    <property type="entry name" value="BPD_transp_1"/>
    <property type="match status" value="1"/>
</dbReference>
<dbReference type="GO" id="GO:0022857">
    <property type="term" value="F:transmembrane transporter activity"/>
    <property type="evidence" value="ECO:0007669"/>
    <property type="project" value="InterPro"/>
</dbReference>
<organism evidence="12 13">
    <name type="scientific">Crenobacter intestini</name>
    <dbReference type="NCBI Taxonomy" id="2563443"/>
    <lineage>
        <taxon>Bacteria</taxon>
        <taxon>Pseudomonadati</taxon>
        <taxon>Pseudomonadota</taxon>
        <taxon>Betaproteobacteria</taxon>
        <taxon>Neisseriales</taxon>
        <taxon>Neisseriaceae</taxon>
        <taxon>Crenobacter</taxon>
    </lineage>
</organism>